<dbReference type="SMART" id="SM00697">
    <property type="entry name" value="DM8"/>
    <property type="match status" value="1"/>
</dbReference>
<reference evidence="1 2" key="1">
    <citation type="journal article" date="2007" name="Nature">
        <title>Evolution of genes and genomes on the Drosophila phylogeny.</title>
        <authorList>
            <consortium name="Drosophila 12 Genomes Consortium"/>
            <person name="Clark A.G."/>
            <person name="Eisen M.B."/>
            <person name="Smith D.R."/>
            <person name="Bergman C.M."/>
            <person name="Oliver B."/>
            <person name="Markow T.A."/>
            <person name="Kaufman T.C."/>
            <person name="Kellis M."/>
            <person name="Gelbart W."/>
            <person name="Iyer V.N."/>
            <person name="Pollard D.A."/>
            <person name="Sackton T.B."/>
            <person name="Larracuente A.M."/>
            <person name="Singh N.D."/>
            <person name="Abad J.P."/>
            <person name="Abt D.N."/>
            <person name="Adryan B."/>
            <person name="Aguade M."/>
            <person name="Akashi H."/>
            <person name="Anderson W.W."/>
            <person name="Aquadro C.F."/>
            <person name="Ardell D.H."/>
            <person name="Arguello R."/>
            <person name="Artieri C.G."/>
            <person name="Barbash D.A."/>
            <person name="Barker D."/>
            <person name="Barsanti P."/>
            <person name="Batterham P."/>
            <person name="Batzoglou S."/>
            <person name="Begun D."/>
            <person name="Bhutkar A."/>
            <person name="Blanco E."/>
            <person name="Bosak S.A."/>
            <person name="Bradley R.K."/>
            <person name="Brand A.D."/>
            <person name="Brent M.R."/>
            <person name="Brooks A.N."/>
            <person name="Brown R.H."/>
            <person name="Butlin R.K."/>
            <person name="Caggese C."/>
            <person name="Calvi B.R."/>
            <person name="Bernardo de Carvalho A."/>
            <person name="Caspi A."/>
            <person name="Castrezana S."/>
            <person name="Celniker S.E."/>
            <person name="Chang J.L."/>
            <person name="Chapple C."/>
            <person name="Chatterji S."/>
            <person name="Chinwalla A."/>
            <person name="Civetta A."/>
            <person name="Clifton S.W."/>
            <person name="Comeron J.M."/>
            <person name="Costello J.C."/>
            <person name="Coyne J.A."/>
            <person name="Daub J."/>
            <person name="David R.G."/>
            <person name="Delcher A.L."/>
            <person name="Delehaunty K."/>
            <person name="Do C.B."/>
            <person name="Ebling H."/>
            <person name="Edwards K."/>
            <person name="Eickbush T."/>
            <person name="Evans J.D."/>
            <person name="Filipski A."/>
            <person name="Findeiss S."/>
            <person name="Freyhult E."/>
            <person name="Fulton L."/>
            <person name="Fulton R."/>
            <person name="Garcia A.C."/>
            <person name="Gardiner A."/>
            <person name="Garfield D.A."/>
            <person name="Garvin B.E."/>
            <person name="Gibson G."/>
            <person name="Gilbert D."/>
            <person name="Gnerre S."/>
            <person name="Godfrey J."/>
            <person name="Good R."/>
            <person name="Gotea V."/>
            <person name="Gravely B."/>
            <person name="Greenberg A.J."/>
            <person name="Griffiths-Jones S."/>
            <person name="Gross S."/>
            <person name="Guigo R."/>
            <person name="Gustafson E.A."/>
            <person name="Haerty W."/>
            <person name="Hahn M.W."/>
            <person name="Halligan D.L."/>
            <person name="Halpern A.L."/>
            <person name="Halter G.M."/>
            <person name="Han M.V."/>
            <person name="Heger A."/>
            <person name="Hillier L."/>
            <person name="Hinrichs A.S."/>
            <person name="Holmes I."/>
            <person name="Hoskins R.A."/>
            <person name="Hubisz M.J."/>
            <person name="Hultmark D."/>
            <person name="Huntley M.A."/>
            <person name="Jaffe D.B."/>
            <person name="Jagadeeshan S."/>
            <person name="Jeck W.R."/>
            <person name="Johnson J."/>
            <person name="Jones C.D."/>
            <person name="Jordan W.C."/>
            <person name="Karpen G.H."/>
            <person name="Kataoka E."/>
            <person name="Keightley P.D."/>
            <person name="Kheradpour P."/>
            <person name="Kirkness E.F."/>
            <person name="Koerich L.B."/>
            <person name="Kristiansen K."/>
            <person name="Kudrna D."/>
            <person name="Kulathinal R.J."/>
            <person name="Kumar S."/>
            <person name="Kwok R."/>
            <person name="Lander E."/>
            <person name="Langley C.H."/>
            <person name="Lapoint R."/>
            <person name="Lazzaro B.P."/>
            <person name="Lee S.J."/>
            <person name="Levesque L."/>
            <person name="Li R."/>
            <person name="Lin C.F."/>
            <person name="Lin M.F."/>
            <person name="Lindblad-Toh K."/>
            <person name="Llopart A."/>
            <person name="Long M."/>
            <person name="Low L."/>
            <person name="Lozovsky E."/>
            <person name="Lu J."/>
            <person name="Luo M."/>
            <person name="Machado C.A."/>
            <person name="Makalowski W."/>
            <person name="Marzo M."/>
            <person name="Matsuda M."/>
            <person name="Matzkin L."/>
            <person name="McAllister B."/>
            <person name="McBride C.S."/>
            <person name="McKernan B."/>
            <person name="McKernan K."/>
            <person name="Mendez-Lago M."/>
            <person name="Minx P."/>
            <person name="Mollenhauer M.U."/>
            <person name="Montooth K."/>
            <person name="Mount S.M."/>
            <person name="Mu X."/>
            <person name="Myers E."/>
            <person name="Negre B."/>
            <person name="Newfeld S."/>
            <person name="Nielsen R."/>
            <person name="Noor M.A."/>
            <person name="O'Grady P."/>
            <person name="Pachter L."/>
            <person name="Papaceit M."/>
            <person name="Parisi M.J."/>
            <person name="Parisi M."/>
            <person name="Parts L."/>
            <person name="Pedersen J.S."/>
            <person name="Pesole G."/>
            <person name="Phillippy A.M."/>
            <person name="Ponting C.P."/>
            <person name="Pop M."/>
            <person name="Porcelli D."/>
            <person name="Powell J.R."/>
            <person name="Prohaska S."/>
            <person name="Pruitt K."/>
            <person name="Puig M."/>
            <person name="Quesneville H."/>
            <person name="Ram K.R."/>
            <person name="Rand D."/>
            <person name="Rasmussen M.D."/>
            <person name="Reed L.K."/>
            <person name="Reenan R."/>
            <person name="Reily A."/>
            <person name="Remington K.A."/>
            <person name="Rieger T.T."/>
            <person name="Ritchie M.G."/>
            <person name="Robin C."/>
            <person name="Rogers Y.H."/>
            <person name="Rohde C."/>
            <person name="Rozas J."/>
            <person name="Rubenfield M.J."/>
            <person name="Ruiz A."/>
            <person name="Russo S."/>
            <person name="Salzberg S.L."/>
            <person name="Sanchez-Gracia A."/>
            <person name="Saranga D.J."/>
            <person name="Sato H."/>
            <person name="Schaeffer S.W."/>
            <person name="Schatz M.C."/>
            <person name="Schlenke T."/>
            <person name="Schwartz R."/>
            <person name="Segarra C."/>
            <person name="Singh R.S."/>
            <person name="Sirot L."/>
            <person name="Sirota M."/>
            <person name="Sisneros N.B."/>
            <person name="Smith C.D."/>
            <person name="Smith T.F."/>
            <person name="Spieth J."/>
            <person name="Stage D.E."/>
            <person name="Stark A."/>
            <person name="Stephan W."/>
            <person name="Strausberg R.L."/>
            <person name="Strempel S."/>
            <person name="Sturgill D."/>
            <person name="Sutton G."/>
            <person name="Sutton G.G."/>
            <person name="Tao W."/>
            <person name="Teichmann S."/>
            <person name="Tobari Y.N."/>
            <person name="Tomimura Y."/>
            <person name="Tsolas J.M."/>
            <person name="Valente V.L."/>
            <person name="Venter E."/>
            <person name="Venter J.C."/>
            <person name="Vicario S."/>
            <person name="Vieira F.G."/>
            <person name="Vilella A.J."/>
            <person name="Villasante A."/>
            <person name="Walenz B."/>
            <person name="Wang J."/>
            <person name="Wasserman M."/>
            <person name="Watts T."/>
            <person name="Wilson D."/>
            <person name="Wilson R.K."/>
            <person name="Wing R.A."/>
            <person name="Wolfner M.F."/>
            <person name="Wong A."/>
            <person name="Wong G.K."/>
            <person name="Wu C.I."/>
            <person name="Wu G."/>
            <person name="Yamamoto D."/>
            <person name="Yang H.P."/>
            <person name="Yang S.P."/>
            <person name="Yorke J.A."/>
            <person name="Yoshida K."/>
            <person name="Zdobnov E."/>
            <person name="Zhang P."/>
            <person name="Zhang Y."/>
            <person name="Zimin A.V."/>
            <person name="Baldwin J."/>
            <person name="Abdouelleil A."/>
            <person name="Abdulkadir J."/>
            <person name="Abebe A."/>
            <person name="Abera B."/>
            <person name="Abreu J."/>
            <person name="Acer S.C."/>
            <person name="Aftuck L."/>
            <person name="Alexander A."/>
            <person name="An P."/>
            <person name="Anderson E."/>
            <person name="Anderson S."/>
            <person name="Arachi H."/>
            <person name="Azer M."/>
            <person name="Bachantsang P."/>
            <person name="Barry A."/>
            <person name="Bayul T."/>
            <person name="Berlin A."/>
            <person name="Bessette D."/>
            <person name="Bloom T."/>
            <person name="Blye J."/>
            <person name="Boguslavskiy L."/>
            <person name="Bonnet C."/>
            <person name="Boukhgalter B."/>
            <person name="Bourzgui I."/>
            <person name="Brown A."/>
            <person name="Cahill P."/>
            <person name="Channer S."/>
            <person name="Cheshatsang Y."/>
            <person name="Chuda L."/>
            <person name="Citroen M."/>
            <person name="Collymore A."/>
            <person name="Cooke P."/>
            <person name="Costello M."/>
            <person name="D'Aco K."/>
            <person name="Daza R."/>
            <person name="De Haan G."/>
            <person name="DeGray S."/>
            <person name="DeMaso C."/>
            <person name="Dhargay N."/>
            <person name="Dooley K."/>
            <person name="Dooley E."/>
            <person name="Doricent M."/>
            <person name="Dorje P."/>
            <person name="Dorjee K."/>
            <person name="Dupes A."/>
            <person name="Elong R."/>
            <person name="Falk J."/>
            <person name="Farina A."/>
            <person name="Faro S."/>
            <person name="Ferguson D."/>
            <person name="Fisher S."/>
            <person name="Foley C.D."/>
            <person name="Franke A."/>
            <person name="Friedrich D."/>
            <person name="Gadbois L."/>
            <person name="Gearin G."/>
            <person name="Gearin C.R."/>
            <person name="Giannoukos G."/>
            <person name="Goode T."/>
            <person name="Graham J."/>
            <person name="Grandbois E."/>
            <person name="Grewal S."/>
            <person name="Gyaltsen K."/>
            <person name="Hafez N."/>
            <person name="Hagos B."/>
            <person name="Hall J."/>
            <person name="Henson C."/>
            <person name="Hollinger A."/>
            <person name="Honan T."/>
            <person name="Huard M.D."/>
            <person name="Hughes L."/>
            <person name="Hurhula B."/>
            <person name="Husby M.E."/>
            <person name="Kamat A."/>
            <person name="Kanga B."/>
            <person name="Kashin S."/>
            <person name="Khazanovich D."/>
            <person name="Kisner P."/>
            <person name="Lance K."/>
            <person name="Lara M."/>
            <person name="Lee W."/>
            <person name="Lennon N."/>
            <person name="Letendre F."/>
            <person name="LeVine R."/>
            <person name="Lipovsky A."/>
            <person name="Liu X."/>
            <person name="Liu J."/>
            <person name="Liu S."/>
            <person name="Lokyitsang T."/>
            <person name="Lokyitsang Y."/>
            <person name="Lubonja R."/>
            <person name="Lui A."/>
            <person name="MacDonald P."/>
            <person name="Magnisalis V."/>
            <person name="Maru K."/>
            <person name="Matthews C."/>
            <person name="McCusker W."/>
            <person name="McDonough S."/>
            <person name="Mehta T."/>
            <person name="Meldrim J."/>
            <person name="Meneus L."/>
            <person name="Mihai O."/>
            <person name="Mihalev A."/>
            <person name="Mihova T."/>
            <person name="Mittelman R."/>
            <person name="Mlenga V."/>
            <person name="Montmayeur A."/>
            <person name="Mulrain L."/>
            <person name="Navidi A."/>
            <person name="Naylor J."/>
            <person name="Negash T."/>
            <person name="Nguyen T."/>
            <person name="Nguyen N."/>
            <person name="Nicol R."/>
            <person name="Norbu C."/>
            <person name="Norbu N."/>
            <person name="Novod N."/>
            <person name="O'Neill B."/>
            <person name="Osman S."/>
            <person name="Markiewicz E."/>
            <person name="Oyono O.L."/>
            <person name="Patti C."/>
            <person name="Phunkhang P."/>
            <person name="Pierre F."/>
            <person name="Priest M."/>
            <person name="Raghuraman S."/>
            <person name="Rege F."/>
            <person name="Reyes R."/>
            <person name="Rise C."/>
            <person name="Rogov P."/>
            <person name="Ross K."/>
            <person name="Ryan E."/>
            <person name="Settipalli S."/>
            <person name="Shea T."/>
            <person name="Sherpa N."/>
            <person name="Shi L."/>
            <person name="Shih D."/>
            <person name="Sparrow T."/>
            <person name="Spaulding J."/>
            <person name="Stalker J."/>
            <person name="Stange-Thomann N."/>
            <person name="Stavropoulos S."/>
            <person name="Stone C."/>
            <person name="Strader C."/>
            <person name="Tesfaye S."/>
            <person name="Thomson T."/>
            <person name="Thoulutsang Y."/>
            <person name="Thoulutsang D."/>
            <person name="Topham K."/>
            <person name="Topping I."/>
            <person name="Tsamla T."/>
            <person name="Vassiliev H."/>
            <person name="Vo A."/>
            <person name="Wangchuk T."/>
            <person name="Wangdi T."/>
            <person name="Weiand M."/>
            <person name="Wilkinson J."/>
            <person name="Wilson A."/>
            <person name="Yadav S."/>
            <person name="Young G."/>
            <person name="Yu Q."/>
            <person name="Zembek L."/>
            <person name="Zhong D."/>
            <person name="Zimmer A."/>
            <person name="Zwirko Z."/>
            <person name="Jaffe D.B."/>
            <person name="Alvarez P."/>
            <person name="Brockman W."/>
            <person name="Butler J."/>
            <person name="Chin C."/>
            <person name="Gnerre S."/>
            <person name="Grabherr M."/>
            <person name="Kleber M."/>
            <person name="Mauceli E."/>
            <person name="MacCallum I."/>
        </authorList>
    </citation>
    <scope>NUCLEOTIDE SEQUENCE [LARGE SCALE GENOMIC DNA]</scope>
    <source>
        <strain evidence="2">Tucson 15010-1051.87</strain>
    </source>
</reference>
<name>A0A0Q9WE15_DROVI</name>
<evidence type="ECO:0000313" key="1">
    <source>
        <dbReference type="EMBL" id="KRF79227.1"/>
    </source>
</evidence>
<gene>
    <name evidence="1" type="primary">Dvir\GJ26343</name>
    <name evidence="1" type="ORF">Dvir_GJ26343</name>
</gene>
<dbReference type="PANTHER" id="PTHR20898">
    <property type="entry name" value="DAEDALUS ON 3-RELATED-RELATED"/>
    <property type="match status" value="1"/>
</dbReference>
<dbReference type="Pfam" id="PF06477">
    <property type="entry name" value="DUF1091"/>
    <property type="match status" value="1"/>
</dbReference>
<keyword evidence="2" id="KW-1185">Reference proteome</keyword>
<dbReference type="AlphaFoldDB" id="A0A0Q9WE15"/>
<evidence type="ECO:0008006" key="3">
    <source>
        <dbReference type="Google" id="ProtNLM"/>
    </source>
</evidence>
<dbReference type="OrthoDB" id="7940892at2759"/>
<dbReference type="Proteomes" id="UP000008792">
    <property type="component" value="Unassembled WGS sequence"/>
</dbReference>
<dbReference type="InParanoid" id="A0A0Q9WE15"/>
<accession>A0A0Q9WE15</accession>
<sequence length="165" mass="19354">MLLSYNEAAMFKFTNVVCESWNKSWVNVDDCRLRAVSRNKTTLTMMATVLHPVNEVLIDAQVFKRANGYKPWLYKGQFDACRFMKKAYIPLVIFIFKLIKDYTNLNHPCPYVGQVYMKDMFVPMDNIPHTMPTGDYMLKMIWILHKKPTGISKVYATFTEDIMEQ</sequence>
<dbReference type="InterPro" id="IPR010512">
    <property type="entry name" value="DUF1091"/>
</dbReference>
<organism evidence="1 2">
    <name type="scientific">Drosophila virilis</name>
    <name type="common">Fruit fly</name>
    <dbReference type="NCBI Taxonomy" id="7244"/>
    <lineage>
        <taxon>Eukaryota</taxon>
        <taxon>Metazoa</taxon>
        <taxon>Ecdysozoa</taxon>
        <taxon>Arthropoda</taxon>
        <taxon>Hexapoda</taxon>
        <taxon>Insecta</taxon>
        <taxon>Pterygota</taxon>
        <taxon>Neoptera</taxon>
        <taxon>Endopterygota</taxon>
        <taxon>Diptera</taxon>
        <taxon>Brachycera</taxon>
        <taxon>Muscomorpha</taxon>
        <taxon>Ephydroidea</taxon>
        <taxon>Drosophilidae</taxon>
        <taxon>Drosophila</taxon>
    </lineage>
</organism>
<proteinExistence type="predicted"/>
<protein>
    <recommendedName>
        <fullName evidence="3">MD-2-related lipid-recognition domain-containing protein</fullName>
    </recommendedName>
</protein>
<dbReference type="EMBL" id="CH940648">
    <property type="protein sequence ID" value="KRF79227.1"/>
    <property type="molecule type" value="Genomic_DNA"/>
</dbReference>
<evidence type="ECO:0000313" key="2">
    <source>
        <dbReference type="Proteomes" id="UP000008792"/>
    </source>
</evidence>
<dbReference type="PANTHER" id="PTHR20898:SF0">
    <property type="entry name" value="DAEDALUS ON 3-RELATED"/>
    <property type="match status" value="1"/>
</dbReference>